<dbReference type="RefSeq" id="WP_097008173.1">
    <property type="nucleotide sequence ID" value="NZ_OBEJ01000001.1"/>
</dbReference>
<protein>
    <submittedName>
        <fullName evidence="1">Uncharacterized protein</fullName>
    </submittedName>
</protein>
<sequence>MSERAMAAFVFGAAADGDIDECVLFDAVLDVVAVAGVRSVDIDRTRSDDGPQLLVTVEFENERARRRWVDGDDEDFLDAIGDALPGHGGIDEADLTPA</sequence>
<keyword evidence="2" id="KW-1185">Reference proteome</keyword>
<evidence type="ECO:0000313" key="2">
    <source>
        <dbReference type="Proteomes" id="UP000219453"/>
    </source>
</evidence>
<dbReference type="Proteomes" id="UP000219453">
    <property type="component" value="Unassembled WGS sequence"/>
</dbReference>
<organism evidence="1 2">
    <name type="scientific">Natronoarchaeum philippinense</name>
    <dbReference type="NCBI Taxonomy" id="558529"/>
    <lineage>
        <taxon>Archaea</taxon>
        <taxon>Methanobacteriati</taxon>
        <taxon>Methanobacteriota</taxon>
        <taxon>Stenosarchaea group</taxon>
        <taxon>Halobacteria</taxon>
        <taxon>Halobacteriales</taxon>
        <taxon>Natronoarchaeaceae</taxon>
    </lineage>
</organism>
<evidence type="ECO:0000313" key="1">
    <source>
        <dbReference type="EMBL" id="SNZ06664.1"/>
    </source>
</evidence>
<name>A0A285NAZ5_NATPI</name>
<proteinExistence type="predicted"/>
<dbReference type="EMBL" id="OBEJ01000001">
    <property type="protein sequence ID" value="SNZ06664.1"/>
    <property type="molecule type" value="Genomic_DNA"/>
</dbReference>
<reference evidence="1 2" key="1">
    <citation type="submission" date="2017-09" db="EMBL/GenBank/DDBJ databases">
        <authorList>
            <person name="Ehlers B."/>
            <person name="Leendertz F.H."/>
        </authorList>
    </citation>
    <scope>NUCLEOTIDE SEQUENCE [LARGE SCALE GENOMIC DNA]</scope>
    <source>
        <strain evidence="1 2">DSM 27208</strain>
    </source>
</reference>
<dbReference type="AlphaFoldDB" id="A0A285NAZ5"/>
<accession>A0A285NAZ5</accession>
<gene>
    <name evidence="1" type="ORF">SAMN06269185_1246</name>
</gene>